<dbReference type="RefSeq" id="WP_301139343.1">
    <property type="nucleotide sequence ID" value="NZ_JAUHTQ010000015.1"/>
</dbReference>
<organism evidence="1 2">
    <name type="scientific">Ureibacillus aquaedulcis</name>
    <dbReference type="NCBI Taxonomy" id="3058421"/>
    <lineage>
        <taxon>Bacteria</taxon>
        <taxon>Bacillati</taxon>
        <taxon>Bacillota</taxon>
        <taxon>Bacilli</taxon>
        <taxon>Bacillales</taxon>
        <taxon>Caryophanaceae</taxon>
        <taxon>Ureibacillus</taxon>
    </lineage>
</organism>
<keyword evidence="2" id="KW-1185">Reference proteome</keyword>
<accession>A0ABT8GUC3</accession>
<sequence length="45" mass="4851">MQAIKGKAEGARPAPTTIGRIDKRTLFVRAGDSEIVEELAPATRQ</sequence>
<name>A0ABT8GUC3_9BACL</name>
<reference evidence="1" key="1">
    <citation type="submission" date="2023-07" db="EMBL/GenBank/DDBJ databases">
        <title>Ureibacillus sp. isolated from freshwater well.</title>
        <authorList>
            <person name="Kirdat K."/>
            <person name="Bhatt A."/>
            <person name="Teware R."/>
            <person name="Bhavsar Y."/>
            <person name="Yadav A."/>
        </authorList>
    </citation>
    <scope>NUCLEOTIDE SEQUENCE</scope>
    <source>
        <strain evidence="1">BA0131</strain>
    </source>
</reference>
<evidence type="ECO:0000313" key="1">
    <source>
        <dbReference type="EMBL" id="MDN4495021.1"/>
    </source>
</evidence>
<comment type="caution">
    <text evidence="1">The sequence shown here is derived from an EMBL/GenBank/DDBJ whole genome shotgun (WGS) entry which is preliminary data.</text>
</comment>
<gene>
    <name evidence="1" type="ORF">QYB95_15820</name>
</gene>
<dbReference type="EMBL" id="JAUHTQ010000015">
    <property type="protein sequence ID" value="MDN4495021.1"/>
    <property type="molecule type" value="Genomic_DNA"/>
</dbReference>
<evidence type="ECO:0000313" key="2">
    <source>
        <dbReference type="Proteomes" id="UP001172743"/>
    </source>
</evidence>
<dbReference type="Proteomes" id="UP001172743">
    <property type="component" value="Unassembled WGS sequence"/>
</dbReference>
<protein>
    <submittedName>
        <fullName evidence="1">Uncharacterized protein</fullName>
    </submittedName>
</protein>
<proteinExistence type="predicted"/>